<dbReference type="OrthoDB" id="5070486at2"/>
<dbReference type="AlphaFoldDB" id="A0A2W2D529"/>
<accession>A0A2W2D529</accession>
<name>A0A2W2D529_9ACTN</name>
<keyword evidence="2" id="KW-1185">Reference proteome</keyword>
<evidence type="ECO:0008006" key="3">
    <source>
        <dbReference type="Google" id="ProtNLM"/>
    </source>
</evidence>
<dbReference type="EMBL" id="POTX01000144">
    <property type="protein sequence ID" value="PZF92316.1"/>
    <property type="molecule type" value="Genomic_DNA"/>
</dbReference>
<dbReference type="InterPro" id="IPR031009">
    <property type="entry name" value="Tcm_partner"/>
</dbReference>
<proteinExistence type="predicted"/>
<sequence>MARRFALPDGGLRVVAFFESKKAAAILKHAILNQYIEPFTMKAGKYSAGNRVAFIDGYAGEGRYEDNQEGSPALVLSKARRIQAQRNLECYFVEHDAATLEKLRSVIASEGQGLVVETFLGDIQEHLDTLLTRTATTPMFVFLDPFGLMIPFESAARIFDRPRYAGAPATELLINFNANAIRRIAGHLTSENSNEATLIRMDEVCGGDWWRKTWLDALPDRDAAEEAVVNGYASRLAKACNAGCWTTDVRNREDLKPAYHLVFVTRHQDGMYLFGESISLGLESWRKAIALKDNGSDMLFDPVELFKASEERLAERWITEIEKNLTQLLAAGQPFQILDRYNEVFGSTLAKAREKHLRAAWRRVKAAGLTDTPSTGKLLFKTIAPR</sequence>
<reference evidence="1 2" key="1">
    <citation type="submission" date="2018-01" db="EMBL/GenBank/DDBJ databases">
        <title>Draft genome sequence of Jishengella endophytica.</title>
        <authorList>
            <person name="Sahin N."/>
            <person name="Ay H."/>
            <person name="Saygin H."/>
        </authorList>
    </citation>
    <scope>NUCLEOTIDE SEQUENCE [LARGE SCALE GENOMIC DNA]</scope>
    <source>
        <strain evidence="1 2">DSM 45430</strain>
    </source>
</reference>
<protein>
    <recommendedName>
        <fullName evidence="3">Three-Cys-motif partner protein</fullName>
    </recommendedName>
</protein>
<organism evidence="1 2">
    <name type="scientific">Micromonospora endophytica</name>
    <dbReference type="NCBI Taxonomy" id="515350"/>
    <lineage>
        <taxon>Bacteria</taxon>
        <taxon>Bacillati</taxon>
        <taxon>Actinomycetota</taxon>
        <taxon>Actinomycetes</taxon>
        <taxon>Micromonosporales</taxon>
        <taxon>Micromonosporaceae</taxon>
        <taxon>Micromonospora</taxon>
    </lineage>
</organism>
<evidence type="ECO:0000313" key="2">
    <source>
        <dbReference type="Proteomes" id="UP000248627"/>
    </source>
</evidence>
<dbReference type="NCBIfam" id="TIGR04474">
    <property type="entry name" value="tcm_partner"/>
    <property type="match status" value="1"/>
</dbReference>
<gene>
    <name evidence="1" type="ORF">C1I93_19600</name>
</gene>
<evidence type="ECO:0000313" key="1">
    <source>
        <dbReference type="EMBL" id="PZF92316.1"/>
    </source>
</evidence>
<dbReference type="Proteomes" id="UP000248627">
    <property type="component" value="Unassembled WGS sequence"/>
</dbReference>
<comment type="caution">
    <text evidence="1">The sequence shown here is derived from an EMBL/GenBank/DDBJ whole genome shotgun (WGS) entry which is preliminary data.</text>
</comment>